<comment type="similarity">
    <text evidence="2">Belongs to the ribonuclease III family.</text>
</comment>
<feature type="active site" evidence="9">
    <location>
        <position position="127"/>
    </location>
</feature>
<keyword evidence="9" id="KW-0819">tRNA processing</keyword>
<dbReference type="HAMAP" id="MF_00104">
    <property type="entry name" value="RNase_III"/>
    <property type="match status" value="1"/>
</dbReference>
<dbReference type="EC" id="3.1.26.3" evidence="9"/>
<dbReference type="CDD" id="cd10845">
    <property type="entry name" value="DSRM_RNAse_III_family"/>
    <property type="match status" value="1"/>
</dbReference>
<dbReference type="InterPro" id="IPR011907">
    <property type="entry name" value="RNase_III"/>
</dbReference>
<feature type="active site" evidence="9">
    <location>
        <position position="56"/>
    </location>
</feature>
<dbReference type="PROSITE" id="PS50137">
    <property type="entry name" value="DS_RBD"/>
    <property type="match status" value="1"/>
</dbReference>
<evidence type="ECO:0000256" key="8">
    <source>
        <dbReference type="ARBA" id="ARBA00022884"/>
    </source>
</evidence>
<dbReference type="InterPro" id="IPR014720">
    <property type="entry name" value="dsRBD_dom"/>
</dbReference>
<dbReference type="SUPFAM" id="SSF54768">
    <property type="entry name" value="dsRNA-binding domain-like"/>
    <property type="match status" value="1"/>
</dbReference>
<keyword evidence="6 9" id="KW-0255">Endonuclease</keyword>
<dbReference type="GO" id="GO:0004525">
    <property type="term" value="F:ribonuclease III activity"/>
    <property type="evidence" value="ECO:0007669"/>
    <property type="project" value="UniProtKB-UniRule"/>
</dbReference>
<dbReference type="KEGG" id="gaz:Pan241w_55450"/>
<dbReference type="OrthoDB" id="9805026at2"/>
<keyword evidence="8 9" id="KW-0694">RNA-binding</keyword>
<feature type="domain" description="DRBM" evidence="11">
    <location>
        <begin position="165"/>
        <end position="234"/>
    </location>
</feature>
<feature type="binding site" evidence="9">
    <location>
        <position position="127"/>
    </location>
    <ligand>
        <name>Mg(2+)</name>
        <dbReference type="ChEBI" id="CHEBI:18420"/>
    </ligand>
</feature>
<proteinExistence type="inferred from homology"/>
<keyword evidence="4 9" id="KW-0507">mRNA processing</keyword>
<evidence type="ECO:0000259" key="11">
    <source>
        <dbReference type="PROSITE" id="PS50137"/>
    </source>
</evidence>
<evidence type="ECO:0000313" key="14">
    <source>
        <dbReference type="Proteomes" id="UP000317171"/>
    </source>
</evidence>
<dbReference type="GO" id="GO:0006397">
    <property type="term" value="P:mRNA processing"/>
    <property type="evidence" value="ECO:0007669"/>
    <property type="project" value="UniProtKB-UniRule"/>
</dbReference>
<dbReference type="GO" id="GO:0019843">
    <property type="term" value="F:rRNA binding"/>
    <property type="evidence" value="ECO:0007669"/>
    <property type="project" value="UniProtKB-KW"/>
</dbReference>
<evidence type="ECO:0000256" key="7">
    <source>
        <dbReference type="ARBA" id="ARBA00022801"/>
    </source>
</evidence>
<dbReference type="EMBL" id="CP036269">
    <property type="protein sequence ID" value="QDT45425.1"/>
    <property type="molecule type" value="Genomic_DNA"/>
</dbReference>
<evidence type="ECO:0000256" key="9">
    <source>
        <dbReference type="HAMAP-Rule" id="MF_00104"/>
    </source>
</evidence>
<dbReference type="GO" id="GO:0008033">
    <property type="term" value="P:tRNA processing"/>
    <property type="evidence" value="ECO:0007669"/>
    <property type="project" value="UniProtKB-KW"/>
</dbReference>
<comment type="subunit">
    <text evidence="9">Homodimer.</text>
</comment>
<feature type="domain" description="RNase III" evidence="12">
    <location>
        <begin position="14"/>
        <end position="138"/>
    </location>
</feature>
<feature type="region of interest" description="Disordered" evidence="10">
    <location>
        <begin position="230"/>
        <end position="249"/>
    </location>
</feature>
<dbReference type="GO" id="GO:0006364">
    <property type="term" value="P:rRNA processing"/>
    <property type="evidence" value="ECO:0007669"/>
    <property type="project" value="UniProtKB-UniRule"/>
</dbReference>
<dbReference type="Gene3D" id="3.30.160.20">
    <property type="match status" value="1"/>
</dbReference>
<evidence type="ECO:0000256" key="5">
    <source>
        <dbReference type="ARBA" id="ARBA00022722"/>
    </source>
</evidence>
<evidence type="ECO:0000259" key="12">
    <source>
        <dbReference type="PROSITE" id="PS50142"/>
    </source>
</evidence>
<evidence type="ECO:0000256" key="1">
    <source>
        <dbReference type="ARBA" id="ARBA00000109"/>
    </source>
</evidence>
<dbReference type="CDD" id="cd00593">
    <property type="entry name" value="RIBOc"/>
    <property type="match status" value="1"/>
</dbReference>
<dbReference type="GO" id="GO:0005737">
    <property type="term" value="C:cytoplasm"/>
    <property type="evidence" value="ECO:0007669"/>
    <property type="project" value="UniProtKB-SubCell"/>
</dbReference>
<dbReference type="Gene3D" id="1.10.1520.10">
    <property type="entry name" value="Ribonuclease III domain"/>
    <property type="match status" value="1"/>
</dbReference>
<keyword evidence="9" id="KW-0699">rRNA-binding</keyword>
<evidence type="ECO:0000256" key="3">
    <source>
        <dbReference type="ARBA" id="ARBA00022552"/>
    </source>
</evidence>
<keyword evidence="9" id="KW-0460">Magnesium</keyword>
<evidence type="ECO:0000313" key="13">
    <source>
        <dbReference type="EMBL" id="QDT45425.1"/>
    </source>
</evidence>
<dbReference type="AlphaFoldDB" id="A0A517RNG9"/>
<dbReference type="GO" id="GO:0046872">
    <property type="term" value="F:metal ion binding"/>
    <property type="evidence" value="ECO:0007669"/>
    <property type="project" value="UniProtKB-KW"/>
</dbReference>
<dbReference type="GO" id="GO:0010468">
    <property type="term" value="P:regulation of gene expression"/>
    <property type="evidence" value="ECO:0007669"/>
    <property type="project" value="TreeGrafter"/>
</dbReference>
<gene>
    <name evidence="9 13" type="primary">rnc</name>
    <name evidence="13" type="ORF">Pan241w_55450</name>
</gene>
<dbReference type="InterPro" id="IPR036389">
    <property type="entry name" value="RNase_III_sf"/>
</dbReference>
<organism evidence="13 14">
    <name type="scientific">Gimesia alba</name>
    <dbReference type="NCBI Taxonomy" id="2527973"/>
    <lineage>
        <taxon>Bacteria</taxon>
        <taxon>Pseudomonadati</taxon>
        <taxon>Planctomycetota</taxon>
        <taxon>Planctomycetia</taxon>
        <taxon>Planctomycetales</taxon>
        <taxon>Planctomycetaceae</taxon>
        <taxon>Gimesia</taxon>
    </lineage>
</organism>
<keyword evidence="5 9" id="KW-0540">Nuclease</keyword>
<evidence type="ECO:0000256" key="10">
    <source>
        <dbReference type="SAM" id="MobiDB-lite"/>
    </source>
</evidence>
<dbReference type="SMART" id="SM00358">
    <property type="entry name" value="DSRM"/>
    <property type="match status" value="1"/>
</dbReference>
<keyword evidence="7 9" id="KW-0378">Hydrolase</keyword>
<comment type="cofactor">
    <cofactor evidence="9">
        <name>Mg(2+)</name>
        <dbReference type="ChEBI" id="CHEBI:18420"/>
    </cofactor>
</comment>
<dbReference type="PANTHER" id="PTHR11207:SF0">
    <property type="entry name" value="RIBONUCLEASE 3"/>
    <property type="match status" value="1"/>
</dbReference>
<dbReference type="PROSITE" id="PS00517">
    <property type="entry name" value="RNASE_3_1"/>
    <property type="match status" value="1"/>
</dbReference>
<dbReference type="Pfam" id="PF14622">
    <property type="entry name" value="Ribonucleas_3_3"/>
    <property type="match status" value="1"/>
</dbReference>
<comment type="function">
    <text evidence="9">Digests double-stranded RNA. Involved in the processing of primary rRNA transcript to yield the immediate precursors to the large and small rRNAs (23S and 16S). Processes some mRNAs, and tRNAs when they are encoded in the rRNA operon. Processes pre-crRNA and tracrRNA of type II CRISPR loci if present in the organism.</text>
</comment>
<keyword evidence="9" id="KW-0479">Metal-binding</keyword>
<comment type="caution">
    <text evidence="9">Lacks conserved residue(s) required for the propagation of feature annotation.</text>
</comment>
<dbReference type="NCBIfam" id="TIGR02191">
    <property type="entry name" value="RNaseIII"/>
    <property type="match status" value="1"/>
</dbReference>
<dbReference type="InterPro" id="IPR000999">
    <property type="entry name" value="RNase_III_dom"/>
</dbReference>
<evidence type="ECO:0000256" key="2">
    <source>
        <dbReference type="ARBA" id="ARBA00010183"/>
    </source>
</evidence>
<keyword evidence="9" id="KW-0963">Cytoplasm</keyword>
<dbReference type="GO" id="GO:0003725">
    <property type="term" value="F:double-stranded RNA binding"/>
    <property type="evidence" value="ECO:0007669"/>
    <property type="project" value="TreeGrafter"/>
</dbReference>
<keyword evidence="14" id="KW-1185">Reference proteome</keyword>
<dbReference type="Proteomes" id="UP000317171">
    <property type="component" value="Chromosome"/>
</dbReference>
<protein>
    <recommendedName>
        <fullName evidence="9">Ribonuclease 3</fullName>
        <ecNumber evidence="9">3.1.26.3</ecNumber>
    </recommendedName>
    <alternativeName>
        <fullName evidence="9">Ribonuclease III</fullName>
        <shortName evidence="9">RNase III</shortName>
    </alternativeName>
</protein>
<evidence type="ECO:0000256" key="6">
    <source>
        <dbReference type="ARBA" id="ARBA00022759"/>
    </source>
</evidence>
<accession>A0A517RNG9</accession>
<keyword evidence="3 9" id="KW-0698">rRNA processing</keyword>
<dbReference type="SUPFAM" id="SSF69065">
    <property type="entry name" value="RNase III domain-like"/>
    <property type="match status" value="1"/>
</dbReference>
<dbReference type="SMART" id="SM00535">
    <property type="entry name" value="RIBOc"/>
    <property type="match status" value="1"/>
</dbReference>
<dbReference type="PROSITE" id="PS50142">
    <property type="entry name" value="RNASE_3_2"/>
    <property type="match status" value="1"/>
</dbReference>
<sequence length="249" mass="28107">MLYDLSPAEIDQLLEECQQNLGYRFSDSELLKCCLTHTSAAKTRIDSNERLEFLGDSILGSIVCEKLFHQFPHSPEGELTRIKSAVVSRNTCTKLAREKGLDRFIFVGKGLAMTETLPESLLAGMFEAIIAGIFLDGGIEPVHNFLDPLIERENAKASRSVHGFNYKSLLQQYSQKKFSQTPVYELLDEKGPDHSKFFKVSAIIGEHQYEPAWGSTKKEAEQRAAFNALRMNEDETDEEWELPTLPDNA</sequence>
<feature type="binding site" evidence="9">
    <location>
        <position position="52"/>
    </location>
    <ligand>
        <name>Mg(2+)</name>
        <dbReference type="ChEBI" id="CHEBI:18420"/>
    </ligand>
</feature>
<evidence type="ECO:0000256" key="4">
    <source>
        <dbReference type="ARBA" id="ARBA00022664"/>
    </source>
</evidence>
<comment type="catalytic activity">
    <reaction evidence="1 9">
        <text>Endonucleolytic cleavage to 5'-phosphomonoester.</text>
        <dbReference type="EC" id="3.1.26.3"/>
    </reaction>
</comment>
<dbReference type="RefSeq" id="WP_145221993.1">
    <property type="nucleotide sequence ID" value="NZ_CP036269.1"/>
</dbReference>
<reference evidence="13 14" key="1">
    <citation type="submission" date="2019-02" db="EMBL/GenBank/DDBJ databases">
        <title>Deep-cultivation of Planctomycetes and their phenomic and genomic characterization uncovers novel biology.</title>
        <authorList>
            <person name="Wiegand S."/>
            <person name="Jogler M."/>
            <person name="Boedeker C."/>
            <person name="Pinto D."/>
            <person name="Vollmers J."/>
            <person name="Rivas-Marin E."/>
            <person name="Kohn T."/>
            <person name="Peeters S.H."/>
            <person name="Heuer A."/>
            <person name="Rast P."/>
            <person name="Oberbeckmann S."/>
            <person name="Bunk B."/>
            <person name="Jeske O."/>
            <person name="Meyerdierks A."/>
            <person name="Storesund J.E."/>
            <person name="Kallscheuer N."/>
            <person name="Luecker S."/>
            <person name="Lage O.M."/>
            <person name="Pohl T."/>
            <person name="Merkel B.J."/>
            <person name="Hornburger P."/>
            <person name="Mueller R.-W."/>
            <person name="Bruemmer F."/>
            <person name="Labrenz M."/>
            <person name="Spormann A.M."/>
            <person name="Op den Camp H."/>
            <person name="Overmann J."/>
            <person name="Amann R."/>
            <person name="Jetten M.S.M."/>
            <person name="Mascher T."/>
            <person name="Medema M.H."/>
            <person name="Devos D.P."/>
            <person name="Kaster A.-K."/>
            <person name="Ovreas L."/>
            <person name="Rohde M."/>
            <person name="Galperin M.Y."/>
            <person name="Jogler C."/>
        </authorList>
    </citation>
    <scope>NUCLEOTIDE SEQUENCE [LARGE SCALE GENOMIC DNA]</scope>
    <source>
        <strain evidence="13 14">Pan241w</strain>
    </source>
</reference>
<dbReference type="Pfam" id="PF00035">
    <property type="entry name" value="dsrm"/>
    <property type="match status" value="1"/>
</dbReference>
<name>A0A517RNG9_9PLAN</name>
<dbReference type="PANTHER" id="PTHR11207">
    <property type="entry name" value="RIBONUCLEASE III"/>
    <property type="match status" value="1"/>
</dbReference>
<comment type="subcellular location">
    <subcellularLocation>
        <location evidence="9">Cytoplasm</location>
    </subcellularLocation>
</comment>
<dbReference type="FunFam" id="1.10.1520.10:FF:000001">
    <property type="entry name" value="Ribonuclease 3"/>
    <property type="match status" value="1"/>
</dbReference>